<reference evidence="1" key="1">
    <citation type="journal article" date="2021" name="Nat. Commun.">
        <title>Genomic analyses provide insights into spinach domestication and the genetic basis of agronomic traits.</title>
        <authorList>
            <person name="Cai X."/>
            <person name="Sun X."/>
            <person name="Xu C."/>
            <person name="Sun H."/>
            <person name="Wang X."/>
            <person name="Ge C."/>
            <person name="Zhang Z."/>
            <person name="Wang Q."/>
            <person name="Fei Z."/>
            <person name="Jiao C."/>
            <person name="Wang Q."/>
        </authorList>
    </citation>
    <scope>NUCLEOTIDE SEQUENCE [LARGE SCALE GENOMIC DNA]</scope>
    <source>
        <strain evidence="1">cv. Varoflay</strain>
    </source>
</reference>
<keyword evidence="1" id="KW-1185">Reference proteome</keyword>
<dbReference type="Pfam" id="PF01107">
    <property type="entry name" value="MP"/>
    <property type="match status" value="1"/>
</dbReference>
<gene>
    <name evidence="2" type="primary">LOC110791706</name>
</gene>
<sequence>MASKLAKEEEGSSKSKKRLEDWKFPKIPVNQVYKKKMFRIFSSYAVKEFETTVTLKSNEKNVSVKLLSERFRNGFIKKKHMYMHLGLVQIAIKPLQRDGLEAPIVISLRDYRQPDFQSSLLALLETDLSQGSFYFNCFPSFSVSLNDSSSFNALFLNFVTGGIPLALTYRLVCKVMPDLCSGALKDPVLGETVYFHPATQGTTKWDEVQVPECWTRKA</sequence>
<dbReference type="PANTHER" id="PTHR47599:SF4">
    <property type="entry name" value="POLYPROTEIN"/>
    <property type="match status" value="1"/>
</dbReference>
<name>A0A9R0JZI2_SPIOL</name>
<dbReference type="RefSeq" id="XP_021852165.1">
    <property type="nucleotide sequence ID" value="XM_021996473.2"/>
</dbReference>
<evidence type="ECO:0000313" key="2">
    <source>
        <dbReference type="RefSeq" id="XP_021852165.1"/>
    </source>
</evidence>
<dbReference type="InterPro" id="IPR051596">
    <property type="entry name" value="Caulimoviridae_Movement"/>
</dbReference>
<dbReference type="KEGG" id="soe:110791706"/>
<dbReference type="Proteomes" id="UP000813463">
    <property type="component" value="Chromosome 6"/>
</dbReference>
<dbReference type="GeneID" id="110791706"/>
<accession>A0A9R0JZI2</accession>
<dbReference type="OrthoDB" id="1429427at2759"/>
<proteinExistence type="predicted"/>
<dbReference type="InterPro" id="IPR028919">
    <property type="entry name" value="Viral_movement"/>
</dbReference>
<reference evidence="2" key="2">
    <citation type="submission" date="2025-08" db="UniProtKB">
        <authorList>
            <consortium name="RefSeq"/>
        </authorList>
    </citation>
    <scope>IDENTIFICATION</scope>
    <source>
        <tissue evidence="2">Leaf</tissue>
    </source>
</reference>
<dbReference type="AlphaFoldDB" id="A0A9R0JZI2"/>
<protein>
    <submittedName>
        <fullName evidence="2">Uncharacterized protein</fullName>
    </submittedName>
</protein>
<dbReference type="PANTHER" id="PTHR47599">
    <property type="entry name" value="CELL-TO-CELL MOVEMENT PROTEIN"/>
    <property type="match status" value="1"/>
</dbReference>
<organism evidence="1 2">
    <name type="scientific">Spinacia oleracea</name>
    <name type="common">Spinach</name>
    <dbReference type="NCBI Taxonomy" id="3562"/>
    <lineage>
        <taxon>Eukaryota</taxon>
        <taxon>Viridiplantae</taxon>
        <taxon>Streptophyta</taxon>
        <taxon>Embryophyta</taxon>
        <taxon>Tracheophyta</taxon>
        <taxon>Spermatophyta</taxon>
        <taxon>Magnoliopsida</taxon>
        <taxon>eudicotyledons</taxon>
        <taxon>Gunneridae</taxon>
        <taxon>Pentapetalae</taxon>
        <taxon>Caryophyllales</taxon>
        <taxon>Chenopodiaceae</taxon>
        <taxon>Chenopodioideae</taxon>
        <taxon>Anserineae</taxon>
        <taxon>Spinacia</taxon>
    </lineage>
</organism>
<evidence type="ECO:0000313" key="1">
    <source>
        <dbReference type="Proteomes" id="UP000813463"/>
    </source>
</evidence>